<protein>
    <submittedName>
        <fullName evidence="3">Uncharacterized protein</fullName>
    </submittedName>
</protein>
<dbReference type="EMBL" id="CP001670">
    <property type="protein sequence ID" value="AFZ81017.1"/>
    <property type="molecule type" value="Genomic_DNA"/>
</dbReference>
<dbReference type="Proteomes" id="UP000031512">
    <property type="component" value="Chromosome 3"/>
</dbReference>
<gene>
    <name evidence="3" type="ORF">BEWA_004250</name>
</gene>
<dbReference type="AlphaFoldDB" id="L0AZJ7"/>
<evidence type="ECO:0000313" key="3">
    <source>
        <dbReference type="EMBL" id="AFZ81017.1"/>
    </source>
</evidence>
<proteinExistence type="predicted"/>
<feature type="region of interest" description="Disordered" evidence="1">
    <location>
        <begin position="470"/>
        <end position="527"/>
    </location>
</feature>
<sequence length="562" mass="62111">MTSENTFHLDVSKRCEGGACNCDSTGKFIAKKVDSPESVRGFVALVHELTGDTFTLKRYMRNGEQLATKYDIPGVKSVAVYYWEKDETYDKPLLLEVTLGVGGKKYYYRYSECEPRVTNQKIWQHITSLTLQVMLDDRNCGRNGAIVFNLQNPTSGNITGSANSHCTRETRKIKLDGLKLLAGSEYVTTTYSVNGKETKISRVTLNDKSTGIPPITEAIEKIILYSYISSPKVPLMIEFKQRGGRNSKFYTTKDSSGTNWEETGDGGNAFYDSYGYTPLPTLSEKLDEVLCKRYSYVTLNLTKNYSETHASGGSSDKKYCCSEHKDKGKISVAKGYIMVDGRQKISYYQHNNNGYSLGGIYYKDGNDNRKRIVLSTQNFPIKGSLTVSAFYCTGDIPVLIYVDSSQYDVKGWFKKNKDDNQPWTKLIGVLPSVTPASTQDCPSWNKLVNALRSAGCYNYSTCAAGTTQLPGEKGSADSIIPGPQYPVGSPSLAAPEDHPEATHTDPKTARMEAPGPPDDSPGNSTRDIGIFGTLATAISGLVGFAGYRFYKSHRGDPWVRQI</sequence>
<keyword evidence="2" id="KW-0812">Transmembrane</keyword>
<keyword evidence="2" id="KW-0472">Membrane</keyword>
<evidence type="ECO:0000256" key="1">
    <source>
        <dbReference type="SAM" id="MobiDB-lite"/>
    </source>
</evidence>
<dbReference type="KEGG" id="beq:BEWA_004250"/>
<dbReference type="GeneID" id="15806349"/>
<name>L0AZJ7_THEEQ</name>
<dbReference type="RefSeq" id="XP_004830683.1">
    <property type="nucleotide sequence ID" value="XM_004830626.1"/>
</dbReference>
<feature type="compositionally biased region" description="Basic and acidic residues" evidence="1">
    <location>
        <begin position="495"/>
        <end position="510"/>
    </location>
</feature>
<keyword evidence="2" id="KW-1133">Transmembrane helix</keyword>
<reference evidence="3 4" key="1">
    <citation type="journal article" date="2012" name="BMC Genomics">
        <title>Comparative genomic analysis and phylogenetic position of Theileria equi.</title>
        <authorList>
            <person name="Kappmeyer L.S."/>
            <person name="Thiagarajan M."/>
            <person name="Herndon D.R."/>
            <person name="Ramsay J.D."/>
            <person name="Caler E."/>
            <person name="Djikeng A."/>
            <person name="Gillespie J.J."/>
            <person name="Lau A.O."/>
            <person name="Roalson E.H."/>
            <person name="Silva J.C."/>
            <person name="Silva M.G."/>
            <person name="Suarez C.E."/>
            <person name="Ueti M.W."/>
            <person name="Nene V.M."/>
            <person name="Mealey R.H."/>
            <person name="Knowles D.P."/>
            <person name="Brayton K.A."/>
        </authorList>
    </citation>
    <scope>NUCLEOTIDE SEQUENCE [LARGE SCALE GENOMIC DNA]</scope>
    <source>
        <strain evidence="3 4">WA</strain>
    </source>
</reference>
<dbReference type="VEuPathDB" id="PiroplasmaDB:BEWA_004250"/>
<evidence type="ECO:0000256" key="2">
    <source>
        <dbReference type="SAM" id="Phobius"/>
    </source>
</evidence>
<accession>L0AZJ7</accession>
<evidence type="ECO:0000313" key="4">
    <source>
        <dbReference type="Proteomes" id="UP000031512"/>
    </source>
</evidence>
<keyword evidence="4" id="KW-1185">Reference proteome</keyword>
<feature type="transmembrane region" description="Helical" evidence="2">
    <location>
        <begin position="528"/>
        <end position="550"/>
    </location>
</feature>
<organism evidence="3 4">
    <name type="scientific">Theileria equi strain WA</name>
    <dbReference type="NCBI Taxonomy" id="1537102"/>
    <lineage>
        <taxon>Eukaryota</taxon>
        <taxon>Sar</taxon>
        <taxon>Alveolata</taxon>
        <taxon>Apicomplexa</taxon>
        <taxon>Aconoidasida</taxon>
        <taxon>Piroplasmida</taxon>
        <taxon>Theileriidae</taxon>
        <taxon>Theileria</taxon>
    </lineage>
</organism>